<dbReference type="EMBL" id="CAADRN010000308">
    <property type="protein sequence ID" value="VFU17807.1"/>
    <property type="molecule type" value="Genomic_DNA"/>
</dbReference>
<evidence type="ECO:0000313" key="2">
    <source>
        <dbReference type="EMBL" id="VFU17807.1"/>
    </source>
</evidence>
<keyword evidence="1" id="KW-0175">Coiled coil</keyword>
<proteinExistence type="predicted"/>
<organism evidence="2">
    <name type="scientific">anaerobic digester metagenome</name>
    <dbReference type="NCBI Taxonomy" id="1263854"/>
    <lineage>
        <taxon>unclassified sequences</taxon>
        <taxon>metagenomes</taxon>
        <taxon>ecological metagenomes</taxon>
    </lineage>
</organism>
<reference evidence="2" key="1">
    <citation type="submission" date="2019-03" db="EMBL/GenBank/DDBJ databases">
        <authorList>
            <person name="Hao L."/>
        </authorList>
    </citation>
    <scope>NUCLEOTIDE SEQUENCE</scope>
</reference>
<feature type="coiled-coil region" evidence="1">
    <location>
        <begin position="36"/>
        <end position="70"/>
    </location>
</feature>
<accession>A0A485M587</accession>
<protein>
    <recommendedName>
        <fullName evidence="3">Chromosome partition protein Smc</fullName>
    </recommendedName>
</protein>
<sequence>MNNEEKILSLLEKMYIDFNKRFGNLETKLGSIDTKVGNLETKVGKLETRLDRLDARLGNLEIEMVSIKASASRIETDHGEKLRALFDGHELITEKLDIIEQEVSKHEEIILRGVR</sequence>
<evidence type="ECO:0008006" key="3">
    <source>
        <dbReference type="Google" id="ProtNLM"/>
    </source>
</evidence>
<dbReference type="SUPFAM" id="SSF57997">
    <property type="entry name" value="Tropomyosin"/>
    <property type="match status" value="1"/>
</dbReference>
<dbReference type="Gene3D" id="1.20.1270.70">
    <property type="entry name" value="Designed single chain three-helix bundle"/>
    <property type="match status" value="1"/>
</dbReference>
<dbReference type="AlphaFoldDB" id="A0A485M587"/>
<evidence type="ECO:0000256" key="1">
    <source>
        <dbReference type="SAM" id="Coils"/>
    </source>
</evidence>
<gene>
    <name evidence="2" type="ORF">SCFA_3760002</name>
</gene>
<name>A0A485M587_9ZZZZ</name>